<dbReference type="InterPro" id="IPR008927">
    <property type="entry name" value="6-PGluconate_DH-like_C_sf"/>
</dbReference>
<dbReference type="Pfam" id="PF02737">
    <property type="entry name" value="3HCDH_N"/>
    <property type="match status" value="1"/>
</dbReference>
<protein>
    <recommendedName>
        <fullName evidence="10">3-hydroxyacyl-CoA dehydrogenase family protein</fullName>
    </recommendedName>
</protein>
<dbReference type="GO" id="GO:0070403">
    <property type="term" value="F:NAD+ binding"/>
    <property type="evidence" value="ECO:0007669"/>
    <property type="project" value="InterPro"/>
</dbReference>
<evidence type="ECO:0000313" key="7">
    <source>
        <dbReference type="EMBL" id="WFG40523.1"/>
    </source>
</evidence>
<gene>
    <name evidence="6" type="ORF">GKO46_12365</name>
    <name evidence="7" type="ORF">GKO48_13240</name>
</gene>
<dbReference type="InterPro" id="IPR006180">
    <property type="entry name" value="3-OHacyl-CoA_DH_CS"/>
</dbReference>
<dbReference type="InterPro" id="IPR006108">
    <property type="entry name" value="3HC_DH_C"/>
</dbReference>
<dbReference type="PANTHER" id="PTHR48075">
    <property type="entry name" value="3-HYDROXYACYL-COA DEHYDROGENASE FAMILY PROTEIN"/>
    <property type="match status" value="1"/>
</dbReference>
<dbReference type="Gene3D" id="3.40.50.720">
    <property type="entry name" value="NAD(P)-binding Rossmann-like Domain"/>
    <property type="match status" value="1"/>
</dbReference>
<evidence type="ECO:0000259" key="5">
    <source>
        <dbReference type="Pfam" id="PF02737"/>
    </source>
</evidence>
<dbReference type="GO" id="GO:0006635">
    <property type="term" value="P:fatty acid beta-oxidation"/>
    <property type="evidence" value="ECO:0007669"/>
    <property type="project" value="TreeGrafter"/>
</dbReference>
<evidence type="ECO:0000256" key="2">
    <source>
        <dbReference type="ARBA" id="ARBA00009463"/>
    </source>
</evidence>
<dbReference type="InterPro" id="IPR036291">
    <property type="entry name" value="NAD(P)-bd_dom_sf"/>
</dbReference>
<name>A0AAJ6CTP4_9CHLR</name>
<dbReference type="SUPFAM" id="SSF48179">
    <property type="entry name" value="6-phosphogluconate dehydrogenase C-terminal domain-like"/>
    <property type="match status" value="2"/>
</dbReference>
<evidence type="ECO:0000313" key="6">
    <source>
        <dbReference type="EMBL" id="MDG0867860.1"/>
    </source>
</evidence>
<proteinExistence type="inferred from homology"/>
<dbReference type="AlphaFoldDB" id="A0AAJ6CTP4"/>
<evidence type="ECO:0008006" key="10">
    <source>
        <dbReference type="Google" id="ProtNLM"/>
    </source>
</evidence>
<dbReference type="GO" id="GO:0008691">
    <property type="term" value="F:3-hydroxybutyryl-CoA dehydrogenase activity"/>
    <property type="evidence" value="ECO:0007669"/>
    <property type="project" value="TreeGrafter"/>
</dbReference>
<comment type="similarity">
    <text evidence="2">Belongs to the 3-hydroxyacyl-CoA dehydrogenase family.</text>
</comment>
<evidence type="ECO:0000313" key="8">
    <source>
        <dbReference type="Proteomes" id="UP001219901"/>
    </source>
</evidence>
<dbReference type="InterPro" id="IPR006176">
    <property type="entry name" value="3-OHacyl-CoA_DH_NAD-bd"/>
</dbReference>
<accession>A0AAJ6CTP4</accession>
<evidence type="ECO:0000256" key="1">
    <source>
        <dbReference type="ARBA" id="ARBA00005086"/>
    </source>
</evidence>
<dbReference type="Pfam" id="PF00725">
    <property type="entry name" value="3HCDH"/>
    <property type="match status" value="2"/>
</dbReference>
<feature type="domain" description="3-hydroxyacyl-CoA dehydrogenase NAD binding" evidence="5">
    <location>
        <begin position="121"/>
        <end position="298"/>
    </location>
</feature>
<dbReference type="EMBL" id="CP046147">
    <property type="protein sequence ID" value="WFG40523.1"/>
    <property type="molecule type" value="Genomic_DNA"/>
</dbReference>
<dbReference type="Proteomes" id="UP001219901">
    <property type="component" value="Chromosome"/>
</dbReference>
<dbReference type="Gene3D" id="1.10.1040.10">
    <property type="entry name" value="N-(1-d-carboxylethyl)-l-norvaline Dehydrogenase, domain 2"/>
    <property type="match status" value="2"/>
</dbReference>
<evidence type="ECO:0000313" key="9">
    <source>
        <dbReference type="Proteomes" id="UP001321249"/>
    </source>
</evidence>
<dbReference type="Proteomes" id="UP001321249">
    <property type="component" value="Unassembled WGS sequence"/>
</dbReference>
<organism evidence="7 8">
    <name type="scientific">Candidatus Lucifugimonas marina</name>
    <dbReference type="NCBI Taxonomy" id="3038979"/>
    <lineage>
        <taxon>Bacteria</taxon>
        <taxon>Bacillati</taxon>
        <taxon>Chloroflexota</taxon>
        <taxon>Dehalococcoidia</taxon>
        <taxon>SAR202 cluster</taxon>
        <taxon>Candidatus Lucifugimonadales</taxon>
        <taxon>Candidatus Lucifugimonadaceae</taxon>
        <taxon>Candidatus Lucifugimonas</taxon>
    </lineage>
</organism>
<evidence type="ECO:0000259" key="4">
    <source>
        <dbReference type="Pfam" id="PF00725"/>
    </source>
</evidence>
<dbReference type="PANTHER" id="PTHR48075:SF1">
    <property type="entry name" value="LAMBDA-CRYSTALLIN HOMOLOG"/>
    <property type="match status" value="1"/>
</dbReference>
<sequence length="422" mass="45183">MALGSFDWDGLVLLNVDTGDQISLRLQAAIYRESIALVEADVVDAADVDRVIQNSIGRRWAVGGPFEIWEQIGWDLVQVIAGELFGDISVATAANEISLPSANKIDNSVESSAASNSKFQNVAVIGAGLLGHGIALELATHGKRIFLNDISESLLADAIARARVGLAALATVGRISENEIDDALSRITTSTDLGESVKTADLVIEAASENLELKKKIFAEIDLHAPGHAILASNSSTFVPSAYGSATSRSENVVGLHYFNPPHLLPGMEIITGPDTLIEVIDLVKSEYESIGKKPAIVRAEIQGFVSNRLQVALLREAMSIVESDEASSAEVDELVRDGFGPQFAQTGVFGSVSRSDYSVSHSDLVEQFDNLNNGRELPKILLDKIESGDLGVKVGKGFYEWTPESAEAWRANMANSLLHMG</sequence>
<keyword evidence="8" id="KW-1185">Reference proteome</keyword>
<dbReference type="SUPFAM" id="SSF51735">
    <property type="entry name" value="NAD(P)-binding Rossmann-fold domains"/>
    <property type="match status" value="1"/>
</dbReference>
<dbReference type="EMBL" id="WMBE01000004">
    <property type="protein sequence ID" value="MDG0867860.1"/>
    <property type="molecule type" value="Genomic_DNA"/>
</dbReference>
<evidence type="ECO:0000256" key="3">
    <source>
        <dbReference type="ARBA" id="ARBA00023002"/>
    </source>
</evidence>
<dbReference type="PROSITE" id="PS00067">
    <property type="entry name" value="3HCDH"/>
    <property type="match status" value="1"/>
</dbReference>
<dbReference type="InterPro" id="IPR013328">
    <property type="entry name" value="6PGD_dom2"/>
</dbReference>
<keyword evidence="3" id="KW-0560">Oxidoreductase</keyword>
<reference evidence="7" key="2">
    <citation type="journal article" date="2023" name="Nat. Commun.">
        <title>Cultivation of marine bacteria of the SAR202 clade.</title>
        <authorList>
            <person name="Lim Y."/>
            <person name="Seo J.H."/>
            <person name="Giovannoni S.J."/>
            <person name="Kang I."/>
            <person name="Cho J.C."/>
        </authorList>
    </citation>
    <scope>NUCLEOTIDE SEQUENCE</scope>
    <source>
        <strain evidence="7">JH1073</strain>
    </source>
</reference>
<reference evidence="8 9" key="1">
    <citation type="submission" date="2019-11" db="EMBL/GenBank/DDBJ databases">
        <authorList>
            <person name="Cho J.-C."/>
        </authorList>
    </citation>
    <scope>NUCLEOTIDE SEQUENCE [LARGE SCALE GENOMIC DNA]</scope>
    <source>
        <strain evidence="7 8">JH1073</strain>
        <strain evidence="6 9">JH702</strain>
    </source>
</reference>
<feature type="domain" description="3-hydroxyacyl-CoA dehydrogenase C-terminal" evidence="4">
    <location>
        <begin position="304"/>
        <end position="402"/>
    </location>
</feature>
<comment type="pathway">
    <text evidence="1">Lipid metabolism; butanoate metabolism.</text>
</comment>
<feature type="domain" description="3-hydroxyacyl-CoA dehydrogenase C-terminal" evidence="4">
    <location>
        <begin position="25"/>
        <end position="83"/>
    </location>
</feature>
<dbReference type="RefSeq" id="WP_342826705.1">
    <property type="nucleotide sequence ID" value="NZ_CP046146.1"/>
</dbReference>
<reference evidence="8" key="3">
    <citation type="submission" date="2023-06" db="EMBL/GenBank/DDBJ databases">
        <title>Pangenomics reveal diversification of enzyme families and niche specialization in globally abundant SAR202 bacteria.</title>
        <authorList>
            <person name="Saw J.H.W."/>
        </authorList>
    </citation>
    <scope>NUCLEOTIDE SEQUENCE [LARGE SCALE GENOMIC DNA]</scope>
    <source>
        <strain evidence="8">JH1073</strain>
    </source>
</reference>